<dbReference type="EMBL" id="JAVDQY010000004">
    <property type="protein sequence ID" value="MDR6528219.1"/>
    <property type="molecule type" value="Genomic_DNA"/>
</dbReference>
<dbReference type="Pfam" id="PF25149">
    <property type="entry name" value="DUF7825"/>
    <property type="match status" value="1"/>
</dbReference>
<proteinExistence type="predicted"/>
<dbReference type="Pfam" id="PF20103">
    <property type="entry name" value="DUF6493"/>
    <property type="match status" value="1"/>
</dbReference>
<accession>A0AAE3YAV2</accession>
<feature type="domain" description="DUF6493" evidence="1">
    <location>
        <begin position="3"/>
        <end position="271"/>
    </location>
</feature>
<dbReference type="Proteomes" id="UP001184861">
    <property type="component" value="Unassembled WGS sequence"/>
</dbReference>
<organism evidence="4 5">
    <name type="scientific">Chryseobacterium rhizosphaerae</name>
    <dbReference type="NCBI Taxonomy" id="395937"/>
    <lineage>
        <taxon>Bacteria</taxon>
        <taxon>Pseudomonadati</taxon>
        <taxon>Bacteroidota</taxon>
        <taxon>Flavobacteriia</taxon>
        <taxon>Flavobacteriales</taxon>
        <taxon>Weeksellaceae</taxon>
        <taxon>Chryseobacterium group</taxon>
        <taxon>Chryseobacterium</taxon>
    </lineage>
</organism>
<protein>
    <submittedName>
        <fullName evidence="4">Uncharacterized protein</fullName>
    </submittedName>
</protein>
<dbReference type="AlphaFoldDB" id="A0AAE3YAV2"/>
<feature type="domain" description="DUF7824" evidence="2">
    <location>
        <begin position="374"/>
        <end position="581"/>
    </location>
</feature>
<gene>
    <name evidence="4" type="ORF">J2787_003638</name>
</gene>
<dbReference type="InterPro" id="IPR045472">
    <property type="entry name" value="DUF6493"/>
</dbReference>
<evidence type="ECO:0000259" key="2">
    <source>
        <dbReference type="Pfam" id="PF25148"/>
    </source>
</evidence>
<sequence length="843" mass="98389">MLIEEGFKAIYLNYKIKEIVPFLKKLTPKDKKEIAALLKKFINKEWGHNSISVLAALACCKTKNEYEKVSPGYYSMPVALIDELFESYVPEWLGESYSFLREVGYLKMLEWEQKGYLTVNDEIGASLLTSSLSEDELSIYPVTLESHIWLLFEYESSVTERYGDRNWKDLLKNLVEQNKIDRNRVLKSALQAIHFNFSKEYNAWYLELFAYLEPTDKEILRLQEELFLVFHSTQQSLFSGILKILNPVITEKDFKTEAFLDAVEPLLTLSTKNVLNGVLLALEKIAKSNEQFREKIGVLLMPVFLNKDKTIQTKGAKIIAKYGNPESHTIKEELKYYKANFLSDTHTLLGQFLIDEEKPEHQEGQNFVSGLWYEPQPIASVETIEDFIFLASRVFNNKETYHIDQFLATLMRLNDELEDDHFNKLEPAFKAAYKLKGTSGLHHLLATFFINYGLLKQKKASEVLLEARLEFPRLENWGEKRTPLIFKAYQQFFLDIFESLKEGKKFPLLSVPDHTPCWISAFTLIDKIKIYQDQHEQPIAFDLQMAVLRVKKENLKQAEQYAKELLNAEYFNFLKPVFNPDYFTDRYENAYLEGNFDWKLSRRKVYKWNNTEEIPQLLVSIENRKEIPEDSTLLDYLFNSYHGVYHDDLTCILYTAPYFSGSVFAKKYNETLSNAVYQYDIKGNIKFLDAWMKLNLPFQPIHYVFLSAGLLNKDRTFSGMAFEVLINRAFSKDFDARELGMLIGENINFELAPVKRLTDGLAGCINLSSRHNQLFEKLLISTLTAIEKPVFNLKKILELYYELLNLNQSEADEAIADKLQDWERENNLKKIIHQIKTHERKTL</sequence>
<comment type="caution">
    <text evidence="4">The sequence shown here is derived from an EMBL/GenBank/DDBJ whole genome shotgun (WGS) entry which is preliminary data.</text>
</comment>
<evidence type="ECO:0000313" key="4">
    <source>
        <dbReference type="EMBL" id="MDR6528219.1"/>
    </source>
</evidence>
<dbReference type="InterPro" id="IPR056727">
    <property type="entry name" value="DUF7825"/>
</dbReference>
<name>A0AAE3YAV2_9FLAO</name>
<dbReference type="InterPro" id="IPR056726">
    <property type="entry name" value="DUF7824"/>
</dbReference>
<feature type="domain" description="DUF7825" evidence="3">
    <location>
        <begin position="598"/>
        <end position="836"/>
    </location>
</feature>
<dbReference type="RefSeq" id="WP_309947488.1">
    <property type="nucleotide sequence ID" value="NZ_JAVDQY010000004.1"/>
</dbReference>
<evidence type="ECO:0000313" key="5">
    <source>
        <dbReference type="Proteomes" id="UP001184861"/>
    </source>
</evidence>
<reference evidence="4" key="1">
    <citation type="submission" date="2023-07" db="EMBL/GenBank/DDBJ databases">
        <title>Sorghum-associated microbial communities from plants grown in Nebraska, USA.</title>
        <authorList>
            <person name="Schachtman D."/>
        </authorList>
    </citation>
    <scope>NUCLEOTIDE SEQUENCE</scope>
    <source>
        <strain evidence="4">DS2360</strain>
    </source>
</reference>
<evidence type="ECO:0000259" key="3">
    <source>
        <dbReference type="Pfam" id="PF25149"/>
    </source>
</evidence>
<evidence type="ECO:0000259" key="1">
    <source>
        <dbReference type="Pfam" id="PF20103"/>
    </source>
</evidence>
<dbReference type="Pfam" id="PF25148">
    <property type="entry name" value="DUF7824"/>
    <property type="match status" value="1"/>
</dbReference>